<feature type="non-terminal residue" evidence="2">
    <location>
        <position position="1"/>
    </location>
</feature>
<feature type="region of interest" description="Disordered" evidence="1">
    <location>
        <begin position="1"/>
        <end position="35"/>
    </location>
</feature>
<evidence type="ECO:0000313" key="3">
    <source>
        <dbReference type="Proteomes" id="UP000308365"/>
    </source>
</evidence>
<protein>
    <submittedName>
        <fullName evidence="2">Uncharacterized protein</fullName>
    </submittedName>
</protein>
<name>A0A4U1EMT0_MONMO</name>
<reference evidence="3" key="1">
    <citation type="journal article" date="2019" name="IScience">
        <title>Narwhal Genome Reveals Long-Term Low Genetic Diversity despite Current Large Abundance Size.</title>
        <authorList>
            <person name="Westbury M.V."/>
            <person name="Petersen B."/>
            <person name="Garde E."/>
            <person name="Heide-Jorgensen M.P."/>
            <person name="Lorenzen E.D."/>
        </authorList>
    </citation>
    <scope>NUCLEOTIDE SEQUENCE [LARGE SCALE GENOMIC DNA]</scope>
</reference>
<dbReference type="EMBL" id="RWIC01001158">
    <property type="protein sequence ID" value="TKC37337.1"/>
    <property type="molecule type" value="Genomic_DNA"/>
</dbReference>
<evidence type="ECO:0000313" key="2">
    <source>
        <dbReference type="EMBL" id="TKC37337.1"/>
    </source>
</evidence>
<dbReference type="Proteomes" id="UP000308365">
    <property type="component" value="Unassembled WGS sequence"/>
</dbReference>
<evidence type="ECO:0000256" key="1">
    <source>
        <dbReference type="SAM" id="MobiDB-lite"/>
    </source>
</evidence>
<proteinExistence type="predicted"/>
<organism evidence="2 3">
    <name type="scientific">Monodon monoceros</name>
    <name type="common">Narwhal</name>
    <name type="synonym">Ceratodon monodon</name>
    <dbReference type="NCBI Taxonomy" id="40151"/>
    <lineage>
        <taxon>Eukaryota</taxon>
        <taxon>Metazoa</taxon>
        <taxon>Chordata</taxon>
        <taxon>Craniata</taxon>
        <taxon>Vertebrata</taxon>
        <taxon>Euteleostomi</taxon>
        <taxon>Mammalia</taxon>
        <taxon>Eutheria</taxon>
        <taxon>Laurasiatheria</taxon>
        <taxon>Artiodactyla</taxon>
        <taxon>Whippomorpha</taxon>
        <taxon>Cetacea</taxon>
        <taxon>Odontoceti</taxon>
        <taxon>Monodontidae</taxon>
        <taxon>Monodon</taxon>
    </lineage>
</organism>
<dbReference type="AlphaFoldDB" id="A0A4U1EMT0"/>
<feature type="compositionally biased region" description="Basic and acidic residues" evidence="1">
    <location>
        <begin position="83"/>
        <end position="94"/>
    </location>
</feature>
<gene>
    <name evidence="2" type="ORF">EI555_003883</name>
</gene>
<feature type="region of interest" description="Disordered" evidence="1">
    <location>
        <begin position="71"/>
        <end position="96"/>
    </location>
</feature>
<accession>A0A4U1EMT0</accession>
<sequence length="358" mass="39297">QAGNNAGVHAQRPRPDSRSLHASPHTFPQSPTPNAFGLLPFQGPLAEDTFINVFSSRVKLFLGLGGRRGAGEFTRAGDNLEPTAREDPDADRSRPTIRKCVQWEFFHSGPRLRSRADSRSGSPIDADSGRFRTDPGSRGRGLGSQRAVSGGTHAGRSASAPLLLGRSRRPPRAGTCGTPDHCFAPSRVNSLAHTPTRWPKPWHSGQSRLCNATLGPKKPTLRRDDPSRLAGGSPKHSRQHPHTDPDFSRVTLSTLSRPRFGLSHFYLRVHPEKEEKKIQRRSESIGKKNFQKGVHSGEKGAVEPESSLASLPPPTPFSKLVSSIQLQFWVRIQTRTLPTFKRQQGFQKGAGKPLPTRT</sequence>
<feature type="region of interest" description="Disordered" evidence="1">
    <location>
        <begin position="290"/>
        <end position="311"/>
    </location>
</feature>
<feature type="compositionally biased region" description="Low complexity" evidence="1">
    <location>
        <begin position="156"/>
        <end position="165"/>
    </location>
</feature>
<comment type="caution">
    <text evidence="2">The sequence shown here is derived from an EMBL/GenBank/DDBJ whole genome shotgun (WGS) entry which is preliminary data.</text>
</comment>
<feature type="region of interest" description="Disordered" evidence="1">
    <location>
        <begin position="111"/>
        <end position="249"/>
    </location>
</feature>
<feature type="compositionally biased region" description="Basic and acidic residues" evidence="1">
    <location>
        <begin position="127"/>
        <end position="137"/>
    </location>
</feature>